<gene>
    <name evidence="1" type="ORF">B0T24DRAFT_130006</name>
</gene>
<proteinExistence type="predicted"/>
<evidence type="ECO:0000313" key="1">
    <source>
        <dbReference type="EMBL" id="KAK3358437.1"/>
    </source>
</evidence>
<sequence>MICCQFGWRVVPSPSTTREETQKGWRCLFLFFFLVLEVSKFSLSLCARVLLGVLLPSGRSSFEKSDGMIILLTLSPLSLLRPFPGSMLEVLDVWSCLLLVRWGGLARKGFMNGWTWMLDDMAWHGAWPESRPDDRDDIKHQTKWQSDEHTQKHIT</sequence>
<protein>
    <submittedName>
        <fullName evidence="1">Uncharacterized protein</fullName>
    </submittedName>
</protein>
<reference evidence="1" key="1">
    <citation type="journal article" date="2023" name="Mol. Phylogenet. Evol.">
        <title>Genome-scale phylogeny and comparative genomics of the fungal order Sordariales.</title>
        <authorList>
            <person name="Hensen N."/>
            <person name="Bonometti L."/>
            <person name="Westerberg I."/>
            <person name="Brannstrom I.O."/>
            <person name="Guillou S."/>
            <person name="Cros-Aarteil S."/>
            <person name="Calhoun S."/>
            <person name="Haridas S."/>
            <person name="Kuo A."/>
            <person name="Mondo S."/>
            <person name="Pangilinan J."/>
            <person name="Riley R."/>
            <person name="LaButti K."/>
            <person name="Andreopoulos B."/>
            <person name="Lipzen A."/>
            <person name="Chen C."/>
            <person name="Yan M."/>
            <person name="Daum C."/>
            <person name="Ng V."/>
            <person name="Clum A."/>
            <person name="Steindorff A."/>
            <person name="Ohm R.A."/>
            <person name="Martin F."/>
            <person name="Silar P."/>
            <person name="Natvig D.O."/>
            <person name="Lalanne C."/>
            <person name="Gautier V."/>
            <person name="Ament-Velasquez S.L."/>
            <person name="Kruys A."/>
            <person name="Hutchinson M.I."/>
            <person name="Powell A.J."/>
            <person name="Barry K."/>
            <person name="Miller A.N."/>
            <person name="Grigoriev I.V."/>
            <person name="Debuchy R."/>
            <person name="Gladieux P."/>
            <person name="Hiltunen Thoren M."/>
            <person name="Johannesson H."/>
        </authorList>
    </citation>
    <scope>NUCLEOTIDE SEQUENCE</scope>
    <source>
        <strain evidence="1">CBS 958.72</strain>
    </source>
</reference>
<dbReference type="AlphaFoldDB" id="A0AAE0MXD7"/>
<name>A0AAE0MXD7_9PEZI</name>
<reference evidence="1" key="2">
    <citation type="submission" date="2023-06" db="EMBL/GenBank/DDBJ databases">
        <authorList>
            <consortium name="Lawrence Berkeley National Laboratory"/>
            <person name="Haridas S."/>
            <person name="Hensen N."/>
            <person name="Bonometti L."/>
            <person name="Westerberg I."/>
            <person name="Brannstrom I.O."/>
            <person name="Guillou S."/>
            <person name="Cros-Aarteil S."/>
            <person name="Calhoun S."/>
            <person name="Kuo A."/>
            <person name="Mondo S."/>
            <person name="Pangilinan J."/>
            <person name="Riley R."/>
            <person name="Labutti K."/>
            <person name="Andreopoulos B."/>
            <person name="Lipzen A."/>
            <person name="Chen C."/>
            <person name="Yanf M."/>
            <person name="Daum C."/>
            <person name="Ng V."/>
            <person name="Clum A."/>
            <person name="Steindorff A."/>
            <person name="Ohm R."/>
            <person name="Martin F."/>
            <person name="Silar P."/>
            <person name="Natvig D."/>
            <person name="Lalanne C."/>
            <person name="Gautier V."/>
            <person name="Ament-Velasquez S.L."/>
            <person name="Kruys A."/>
            <person name="Hutchinson M.I."/>
            <person name="Powell A.J."/>
            <person name="Barry K."/>
            <person name="Miller A.N."/>
            <person name="Grigoriev I.V."/>
            <person name="Debuchy R."/>
            <person name="Gladieux P."/>
            <person name="Thoren M.H."/>
            <person name="Johannesson H."/>
        </authorList>
    </citation>
    <scope>NUCLEOTIDE SEQUENCE</scope>
    <source>
        <strain evidence="1">CBS 958.72</strain>
    </source>
</reference>
<organism evidence="1 2">
    <name type="scientific">Lasiosphaeria ovina</name>
    <dbReference type="NCBI Taxonomy" id="92902"/>
    <lineage>
        <taxon>Eukaryota</taxon>
        <taxon>Fungi</taxon>
        <taxon>Dikarya</taxon>
        <taxon>Ascomycota</taxon>
        <taxon>Pezizomycotina</taxon>
        <taxon>Sordariomycetes</taxon>
        <taxon>Sordariomycetidae</taxon>
        <taxon>Sordariales</taxon>
        <taxon>Lasiosphaeriaceae</taxon>
        <taxon>Lasiosphaeria</taxon>
    </lineage>
</organism>
<dbReference type="EMBL" id="JAULSN010000016">
    <property type="protein sequence ID" value="KAK3358437.1"/>
    <property type="molecule type" value="Genomic_DNA"/>
</dbReference>
<comment type="caution">
    <text evidence="1">The sequence shown here is derived from an EMBL/GenBank/DDBJ whole genome shotgun (WGS) entry which is preliminary data.</text>
</comment>
<evidence type="ECO:0000313" key="2">
    <source>
        <dbReference type="Proteomes" id="UP001287356"/>
    </source>
</evidence>
<dbReference type="Proteomes" id="UP001287356">
    <property type="component" value="Unassembled WGS sequence"/>
</dbReference>
<accession>A0AAE0MXD7</accession>
<keyword evidence="2" id="KW-1185">Reference proteome</keyword>